<comment type="caution">
    <text evidence="2">The sequence shown here is derived from an EMBL/GenBank/DDBJ whole genome shotgun (WGS) entry which is preliminary data.</text>
</comment>
<protein>
    <submittedName>
        <fullName evidence="2">Uncharacterized protein</fullName>
    </submittedName>
</protein>
<feature type="transmembrane region" description="Helical" evidence="1">
    <location>
        <begin position="29"/>
        <end position="49"/>
    </location>
</feature>
<name>A0A9D1GAC9_9FIRM</name>
<reference evidence="2" key="2">
    <citation type="journal article" date="2021" name="PeerJ">
        <title>Extensive microbial diversity within the chicken gut microbiome revealed by metagenomics and culture.</title>
        <authorList>
            <person name="Gilroy R."/>
            <person name="Ravi A."/>
            <person name="Getino M."/>
            <person name="Pursley I."/>
            <person name="Horton D.L."/>
            <person name="Alikhan N.F."/>
            <person name="Baker D."/>
            <person name="Gharbi K."/>
            <person name="Hall N."/>
            <person name="Watson M."/>
            <person name="Adriaenssens E.M."/>
            <person name="Foster-Nyarko E."/>
            <person name="Jarju S."/>
            <person name="Secka A."/>
            <person name="Antonio M."/>
            <person name="Oren A."/>
            <person name="Chaudhuri R.R."/>
            <person name="La Ragione R."/>
            <person name="Hildebrand F."/>
            <person name="Pallen M.J."/>
        </authorList>
    </citation>
    <scope>NUCLEOTIDE SEQUENCE</scope>
    <source>
        <strain evidence="2">CHK195-26880</strain>
    </source>
</reference>
<evidence type="ECO:0000313" key="3">
    <source>
        <dbReference type="Proteomes" id="UP000886833"/>
    </source>
</evidence>
<accession>A0A9D1GAC9</accession>
<keyword evidence="1" id="KW-0472">Membrane</keyword>
<evidence type="ECO:0000313" key="2">
    <source>
        <dbReference type="EMBL" id="HIT37133.1"/>
    </source>
</evidence>
<keyword evidence="1" id="KW-1133">Transmembrane helix</keyword>
<dbReference type="AlphaFoldDB" id="A0A9D1GAC9"/>
<dbReference type="EMBL" id="DVKQ01000014">
    <property type="protein sequence ID" value="HIT37133.1"/>
    <property type="molecule type" value="Genomic_DNA"/>
</dbReference>
<keyword evidence="1" id="KW-0812">Transmembrane</keyword>
<dbReference type="Proteomes" id="UP000886833">
    <property type="component" value="Unassembled WGS sequence"/>
</dbReference>
<organism evidence="2 3">
    <name type="scientific">Candidatus Onthousia faecipullorum</name>
    <dbReference type="NCBI Taxonomy" id="2840887"/>
    <lineage>
        <taxon>Bacteria</taxon>
        <taxon>Bacillati</taxon>
        <taxon>Bacillota</taxon>
        <taxon>Bacilli</taxon>
        <taxon>Candidatus Onthousia</taxon>
    </lineage>
</organism>
<reference evidence="2" key="1">
    <citation type="submission" date="2020-10" db="EMBL/GenBank/DDBJ databases">
        <authorList>
            <person name="Gilroy R."/>
        </authorList>
    </citation>
    <scope>NUCLEOTIDE SEQUENCE</scope>
    <source>
        <strain evidence="2">CHK195-26880</strain>
    </source>
</reference>
<gene>
    <name evidence="2" type="ORF">IAB59_01470</name>
</gene>
<proteinExistence type="predicted"/>
<sequence>MQILNLSDTLEDLTEEINNFLAPYTKEPAFWVILAIILFLIGCWAIRYFGRK</sequence>
<evidence type="ECO:0000256" key="1">
    <source>
        <dbReference type="SAM" id="Phobius"/>
    </source>
</evidence>